<feature type="domain" description="Integrase zinc-binding" evidence="3">
    <location>
        <begin position="26"/>
        <end position="78"/>
    </location>
</feature>
<evidence type="ECO:0000256" key="2">
    <source>
        <dbReference type="SAM" id="MobiDB-lite"/>
    </source>
</evidence>
<feature type="compositionally biased region" description="Basic residues" evidence="2">
    <location>
        <begin position="200"/>
        <end position="209"/>
    </location>
</feature>
<dbReference type="EMBL" id="JAVRJZ010000017">
    <property type="protein sequence ID" value="KAK2709483.1"/>
    <property type="molecule type" value="Genomic_DNA"/>
</dbReference>
<dbReference type="FunFam" id="1.10.340.70:FF:000003">
    <property type="entry name" value="Protein CBG25708"/>
    <property type="match status" value="1"/>
</dbReference>
<dbReference type="Gene3D" id="1.10.340.70">
    <property type="match status" value="1"/>
</dbReference>
<dbReference type="InterPro" id="IPR041588">
    <property type="entry name" value="Integrase_H2C2"/>
</dbReference>
<keyword evidence="5" id="KW-1185">Reference proteome</keyword>
<evidence type="ECO:0000256" key="1">
    <source>
        <dbReference type="ARBA" id="ARBA00012493"/>
    </source>
</evidence>
<feature type="region of interest" description="Disordered" evidence="2">
    <location>
        <begin position="200"/>
        <end position="308"/>
    </location>
</feature>
<evidence type="ECO:0000259" key="3">
    <source>
        <dbReference type="Pfam" id="PF17921"/>
    </source>
</evidence>
<proteinExistence type="predicted"/>
<dbReference type="EC" id="2.7.7.49" evidence="1"/>
<dbReference type="GO" id="GO:0003964">
    <property type="term" value="F:RNA-directed DNA polymerase activity"/>
    <property type="evidence" value="ECO:0007669"/>
    <property type="project" value="UniProtKB-EC"/>
</dbReference>
<evidence type="ECO:0000313" key="5">
    <source>
        <dbReference type="Proteomes" id="UP001187531"/>
    </source>
</evidence>
<comment type="caution">
    <text evidence="4">The sequence shown here is derived from an EMBL/GenBank/DDBJ whole genome shotgun (WGS) entry which is preliminary data.</text>
</comment>
<dbReference type="PANTHER" id="PTHR37984:SF5">
    <property type="entry name" value="PROTEIN NYNRIN-LIKE"/>
    <property type="match status" value="1"/>
</dbReference>
<feature type="compositionally biased region" description="Polar residues" evidence="2">
    <location>
        <begin position="213"/>
        <end position="224"/>
    </location>
</feature>
<dbReference type="Pfam" id="PF17921">
    <property type="entry name" value="Integrase_H2C2"/>
    <property type="match status" value="1"/>
</dbReference>
<dbReference type="Proteomes" id="UP001187531">
    <property type="component" value="Unassembled WGS sequence"/>
</dbReference>
<gene>
    <name evidence="4" type="ORF">QYM36_013215</name>
</gene>
<feature type="compositionally biased region" description="Basic residues" evidence="2">
    <location>
        <begin position="298"/>
        <end position="308"/>
    </location>
</feature>
<evidence type="ECO:0000313" key="4">
    <source>
        <dbReference type="EMBL" id="KAK2709483.1"/>
    </source>
</evidence>
<sequence length="308" mass="34910">MQPYWNVRDELSSVDGIILKGNRVVIPRALRRDILQQLHVSHLAMEKSKQRVRSSVYWPNMNSVIEDLIQNCKACGKFSRNNQKEPLILTPIPQYPWEYLGIDLCKIYGRDYIVTSDYYSRFIEIDQVEPATSSESNGHAEKAMDIASRIMLKAIESNTDPYLGLLEYWNTPVDGEASPAQLLMSRSLRSILPSENGRFYRRNRAHLKPRSSAEGNSAQQSSGFTGDEDLPAEFHPPVTQSSSPKKAVPKTPDNHSTGEIFQDSPYRTPRTPTPPPAANSESRNGEDYSRPYVTRTGRVVKPRKIMDI</sequence>
<dbReference type="InterPro" id="IPR050951">
    <property type="entry name" value="Retrovirus_Pol_polyprotein"/>
</dbReference>
<accession>A0AA88KW51</accession>
<organism evidence="4 5">
    <name type="scientific">Artemia franciscana</name>
    <name type="common">Brine shrimp</name>
    <name type="synonym">Artemia sanfranciscana</name>
    <dbReference type="NCBI Taxonomy" id="6661"/>
    <lineage>
        <taxon>Eukaryota</taxon>
        <taxon>Metazoa</taxon>
        <taxon>Ecdysozoa</taxon>
        <taxon>Arthropoda</taxon>
        <taxon>Crustacea</taxon>
        <taxon>Branchiopoda</taxon>
        <taxon>Anostraca</taxon>
        <taxon>Artemiidae</taxon>
        <taxon>Artemia</taxon>
    </lineage>
</organism>
<dbReference type="AlphaFoldDB" id="A0AA88KW51"/>
<protein>
    <recommendedName>
        <fullName evidence="1">RNA-directed DNA polymerase</fullName>
        <ecNumber evidence="1">2.7.7.49</ecNumber>
    </recommendedName>
</protein>
<name>A0AA88KW51_ARTSF</name>
<reference evidence="4" key="1">
    <citation type="submission" date="2023-07" db="EMBL/GenBank/DDBJ databases">
        <title>Chromosome-level genome assembly of Artemia franciscana.</title>
        <authorList>
            <person name="Jo E."/>
        </authorList>
    </citation>
    <scope>NUCLEOTIDE SEQUENCE</scope>
    <source>
        <tissue evidence="4">Whole body</tissue>
    </source>
</reference>
<dbReference type="PANTHER" id="PTHR37984">
    <property type="entry name" value="PROTEIN CBG26694"/>
    <property type="match status" value="1"/>
</dbReference>